<feature type="repeat" description="TPR" evidence="3">
    <location>
        <begin position="576"/>
        <end position="609"/>
    </location>
</feature>
<dbReference type="Proteomes" id="UP000663828">
    <property type="component" value="Unassembled WGS sequence"/>
</dbReference>
<gene>
    <name evidence="6" type="ORF">EDS130_LOCUS39486</name>
    <name evidence="5" type="ORF">XAT740_LOCUS7964</name>
</gene>
<dbReference type="PANTHER" id="PTHR45641:SF19">
    <property type="entry name" value="NEPHROCYSTIN-3"/>
    <property type="match status" value="1"/>
</dbReference>
<keyword evidence="2 3" id="KW-0802">TPR repeat</keyword>
<evidence type="ECO:0000259" key="4">
    <source>
        <dbReference type="Pfam" id="PF03496"/>
    </source>
</evidence>
<dbReference type="SUPFAM" id="SSF56399">
    <property type="entry name" value="ADP-ribosylation"/>
    <property type="match status" value="1"/>
</dbReference>
<evidence type="ECO:0000313" key="5">
    <source>
        <dbReference type="EMBL" id="CAF0899855.1"/>
    </source>
</evidence>
<protein>
    <recommendedName>
        <fullName evidence="4">ADP ribosyltransferase domain-containing protein</fullName>
    </recommendedName>
</protein>
<evidence type="ECO:0000313" key="7">
    <source>
        <dbReference type="Proteomes" id="UP000663828"/>
    </source>
</evidence>
<dbReference type="EMBL" id="CAJNOR010000389">
    <property type="protein sequence ID" value="CAF0899855.1"/>
    <property type="molecule type" value="Genomic_DNA"/>
</dbReference>
<evidence type="ECO:0000313" key="6">
    <source>
        <dbReference type="EMBL" id="CAF1450495.1"/>
    </source>
</evidence>
<dbReference type="Gene3D" id="1.25.40.10">
    <property type="entry name" value="Tetratricopeptide repeat domain"/>
    <property type="match status" value="2"/>
</dbReference>
<name>A0A815PKH3_ADIRI</name>
<dbReference type="InterPro" id="IPR011990">
    <property type="entry name" value="TPR-like_helical_dom_sf"/>
</dbReference>
<keyword evidence="1" id="KW-0677">Repeat</keyword>
<reference evidence="6" key="1">
    <citation type="submission" date="2021-02" db="EMBL/GenBank/DDBJ databases">
        <authorList>
            <person name="Nowell W R."/>
        </authorList>
    </citation>
    <scope>NUCLEOTIDE SEQUENCE</scope>
</reference>
<evidence type="ECO:0000256" key="3">
    <source>
        <dbReference type="PROSITE-ProRule" id="PRU00339"/>
    </source>
</evidence>
<dbReference type="Gene3D" id="3.90.176.10">
    <property type="entry name" value="Toxin ADP-ribosyltransferase, Chain A, domain 1"/>
    <property type="match status" value="1"/>
</dbReference>
<evidence type="ECO:0000313" key="8">
    <source>
        <dbReference type="Proteomes" id="UP000663852"/>
    </source>
</evidence>
<sequence length="723" mass="82600">MNSSSSTAIRNSTVIWLAANSNDTDSIVHLQRMINTSKIFTEVHRCIDYLTDIQTNKVIVIIDWTFENELVSLIDELAQVDSIYLLKSENVHHHHHPCTLVSTKFKGTFENIESICSVIKRNIHQRNDTDLSITGISSEDILSNNLNRLDSSFMYSQMLKEILLEIQYNTSAKTEIAKYCHDVQSCGGTQNVSSVITEFERDYDEHSPIWWYTRDCFTYVMLNKALGEQDTKTLIKMGFFLRDVHQRIEDLHRKKTSSQMTVYRGQGIFEDEFEKNIRKNPGGLLSFNAFLSTSLDRDVSQVFAESVCEDPARLGILFQMDIDSSISSVPFAELEGEDSFFGSEQEILFSMHTILRIDEIKKIRDRFWHVKLKLTSDHDAELVCLSKQIRAEIGGGPAAYRLSYLLNKMGKFIEATSVLFELLNTIPINDWRFIADIDHQLGAVFRRKGNYNIALSFYNAALNYLHRIFPVDYKSFGITYNDIGEIHREQGNNLKALAYYQKTLDHFEQSFNRIYSWDTKYPEKSLPPNDPSFAIIYNNIGAVYMAKGDHLHALSFYNRTLAIEQRSLPPEHPSLAVTHNNLGTVYHAAENYQAALVEFDKSICIAEKSTEPNHPSIAVTYANMGGVYEFMNGDYSTALLYYEKACSILETNGALNNPDLAAVYQKIASAYYLKRDPWSALGALEKALRIQKSNLVSNRLSIARTFAVMARVQYSLHEIEKAF</sequence>
<dbReference type="PROSITE" id="PS51996">
    <property type="entry name" value="TR_MART"/>
    <property type="match status" value="1"/>
</dbReference>
<dbReference type="Proteomes" id="UP000663852">
    <property type="component" value="Unassembled WGS sequence"/>
</dbReference>
<dbReference type="InterPro" id="IPR003540">
    <property type="entry name" value="ADP-ribosyltransferase"/>
</dbReference>
<accession>A0A815PKH3</accession>
<dbReference type="SMART" id="SM00028">
    <property type="entry name" value="TPR"/>
    <property type="match status" value="6"/>
</dbReference>
<dbReference type="EMBL" id="CAJNOJ010000444">
    <property type="protein sequence ID" value="CAF1450495.1"/>
    <property type="molecule type" value="Genomic_DNA"/>
</dbReference>
<evidence type="ECO:0000256" key="2">
    <source>
        <dbReference type="ARBA" id="ARBA00022803"/>
    </source>
</evidence>
<dbReference type="InterPro" id="IPR019734">
    <property type="entry name" value="TPR_rpt"/>
</dbReference>
<feature type="domain" description="ADP ribosyltransferase" evidence="4">
    <location>
        <begin position="218"/>
        <end position="364"/>
    </location>
</feature>
<dbReference type="PANTHER" id="PTHR45641">
    <property type="entry name" value="TETRATRICOPEPTIDE REPEAT PROTEIN (AFU_ORTHOLOGUE AFUA_6G03870)"/>
    <property type="match status" value="1"/>
</dbReference>
<dbReference type="AlphaFoldDB" id="A0A815PKH3"/>
<proteinExistence type="predicted"/>
<dbReference type="GO" id="GO:0005576">
    <property type="term" value="C:extracellular region"/>
    <property type="evidence" value="ECO:0007669"/>
    <property type="project" value="InterPro"/>
</dbReference>
<dbReference type="Pfam" id="PF03496">
    <property type="entry name" value="ADPrib_exo_Tox"/>
    <property type="match status" value="1"/>
</dbReference>
<dbReference type="PROSITE" id="PS50005">
    <property type="entry name" value="TPR"/>
    <property type="match status" value="2"/>
</dbReference>
<feature type="repeat" description="TPR" evidence="3">
    <location>
        <begin position="534"/>
        <end position="567"/>
    </location>
</feature>
<evidence type="ECO:0000256" key="1">
    <source>
        <dbReference type="ARBA" id="ARBA00022737"/>
    </source>
</evidence>
<organism evidence="6 8">
    <name type="scientific">Adineta ricciae</name>
    <name type="common">Rotifer</name>
    <dbReference type="NCBI Taxonomy" id="249248"/>
    <lineage>
        <taxon>Eukaryota</taxon>
        <taxon>Metazoa</taxon>
        <taxon>Spiralia</taxon>
        <taxon>Gnathifera</taxon>
        <taxon>Rotifera</taxon>
        <taxon>Eurotatoria</taxon>
        <taxon>Bdelloidea</taxon>
        <taxon>Adinetida</taxon>
        <taxon>Adinetidae</taxon>
        <taxon>Adineta</taxon>
    </lineage>
</organism>
<dbReference type="Pfam" id="PF13424">
    <property type="entry name" value="TPR_12"/>
    <property type="match status" value="2"/>
</dbReference>
<comment type="caution">
    <text evidence="6">The sequence shown here is derived from an EMBL/GenBank/DDBJ whole genome shotgun (WGS) entry which is preliminary data.</text>
</comment>
<dbReference type="SUPFAM" id="SSF48452">
    <property type="entry name" value="TPR-like"/>
    <property type="match status" value="2"/>
</dbReference>
<keyword evidence="7" id="KW-1185">Reference proteome</keyword>
<dbReference type="OrthoDB" id="9975497at2759"/>